<feature type="domain" description="F-box" evidence="1">
    <location>
        <begin position="85"/>
        <end position="135"/>
    </location>
</feature>
<name>A0A8H3BTK0_9AGAM</name>
<dbReference type="SUPFAM" id="SSF81383">
    <property type="entry name" value="F-box domain"/>
    <property type="match status" value="1"/>
</dbReference>
<gene>
    <name evidence="2" type="ORF">RDB_LOCUS165225</name>
</gene>
<dbReference type="PROSITE" id="PS50181">
    <property type="entry name" value="FBOX"/>
    <property type="match status" value="1"/>
</dbReference>
<dbReference type="Gene3D" id="3.80.10.10">
    <property type="entry name" value="Ribonuclease Inhibitor"/>
    <property type="match status" value="1"/>
</dbReference>
<proteinExistence type="predicted"/>
<dbReference type="Proteomes" id="UP000663846">
    <property type="component" value="Unassembled WGS sequence"/>
</dbReference>
<comment type="caution">
    <text evidence="2">The sequence shown here is derived from an EMBL/GenBank/DDBJ whole genome shotgun (WGS) entry which is preliminary data.</text>
</comment>
<dbReference type="AlphaFoldDB" id="A0A8H3BTK0"/>
<dbReference type="EMBL" id="CAJMWS010000813">
    <property type="protein sequence ID" value="CAE6464937.1"/>
    <property type="molecule type" value="Genomic_DNA"/>
</dbReference>
<dbReference type="InterPro" id="IPR036047">
    <property type="entry name" value="F-box-like_dom_sf"/>
</dbReference>
<reference evidence="2" key="1">
    <citation type="submission" date="2021-01" db="EMBL/GenBank/DDBJ databases">
        <authorList>
            <person name="Kaushik A."/>
        </authorList>
    </citation>
    <scope>NUCLEOTIDE SEQUENCE</scope>
    <source>
        <strain evidence="2">AG1-1C</strain>
    </source>
</reference>
<dbReference type="InterPro" id="IPR001810">
    <property type="entry name" value="F-box_dom"/>
</dbReference>
<organism evidence="2 3">
    <name type="scientific">Rhizoctonia solani</name>
    <dbReference type="NCBI Taxonomy" id="456999"/>
    <lineage>
        <taxon>Eukaryota</taxon>
        <taxon>Fungi</taxon>
        <taxon>Dikarya</taxon>
        <taxon>Basidiomycota</taxon>
        <taxon>Agaricomycotina</taxon>
        <taxon>Agaricomycetes</taxon>
        <taxon>Cantharellales</taxon>
        <taxon>Ceratobasidiaceae</taxon>
        <taxon>Rhizoctonia</taxon>
    </lineage>
</organism>
<protein>
    <recommendedName>
        <fullName evidence="1">F-box domain-containing protein</fullName>
    </recommendedName>
</protein>
<dbReference type="InterPro" id="IPR032675">
    <property type="entry name" value="LRR_dom_sf"/>
</dbReference>
<evidence type="ECO:0000259" key="1">
    <source>
        <dbReference type="PROSITE" id="PS50181"/>
    </source>
</evidence>
<evidence type="ECO:0000313" key="2">
    <source>
        <dbReference type="EMBL" id="CAE6464937.1"/>
    </source>
</evidence>
<accession>A0A8H3BTK0</accession>
<sequence length="535" mass="59200">MNTIEPTFNILSPHLIFVPWVLQFLYSFASPHSCIMAAHRVLQQYMLHATTLPSQPESAHQQLISIDTMHDAVLKAPEDVQRQPELDINRLPTELLSKIFEIVSEEKDGAIVQLSHVCSHWRRVALFSPRAWSKVTADMSPASNDPKVEKALAYLARSGACPVDVQVIASYGDSYDPSNGVMDALYSHIPRWRAFSFQCSNSGVSNDVIKSLNGTTTALRELRLVFQPGSRAHGEYPRMPTNFLVQAPLLRLLQLNGVGVNLNWLASLQRLETLELVQNGNSPLAYGDLLRAVSNCAASLRSLKVHATISNTGTLPLPSLILPSLQTLDLILQTSPMASVLGNIEAPVLEHLSLQDIQNPSDRWCSVGLRLFLRQPASSLRQLRLCSIGLEDDELIWALGRMEGLERLELIHSINTDGLLRGLAQPIPDATADSWVAPALHTLKMEQCHQITGTALVDCIKSRNASSFGPTRHVPIRDLRVQNCYQFERRHSVKLGKLVPFLNLDVAVVSSFNFGLGGMRSRSPYQNVVGVAIPY</sequence>
<dbReference type="SUPFAM" id="SSF52047">
    <property type="entry name" value="RNI-like"/>
    <property type="match status" value="1"/>
</dbReference>
<evidence type="ECO:0000313" key="3">
    <source>
        <dbReference type="Proteomes" id="UP000663846"/>
    </source>
</evidence>
<dbReference type="Gene3D" id="1.20.1280.50">
    <property type="match status" value="1"/>
</dbReference>
<dbReference type="Pfam" id="PF12937">
    <property type="entry name" value="F-box-like"/>
    <property type="match status" value="1"/>
</dbReference>